<evidence type="ECO:0000313" key="8">
    <source>
        <dbReference type="EMBL" id="MDA0181612.1"/>
    </source>
</evidence>
<dbReference type="GO" id="GO:0004252">
    <property type="term" value="F:serine-type endopeptidase activity"/>
    <property type="evidence" value="ECO:0007669"/>
    <property type="project" value="UniProtKB-UniRule"/>
</dbReference>
<proteinExistence type="inferred from homology"/>
<evidence type="ECO:0000256" key="2">
    <source>
        <dbReference type="ARBA" id="ARBA00022670"/>
    </source>
</evidence>
<feature type="active site" description="Charge relay system" evidence="5">
    <location>
        <position position="134"/>
    </location>
</feature>
<sequence length="500" mass="51526">MSQAFSRRMRPALVTGLAALTALVSVERAQAATTSVIVMQEAGVSAESAVRAAGGQVEHRLPTIDAFTATVPAEALAPLRAEPGVRAVVVDTPLRLSEADGADADAGVRMSLVRQAVGAVDTATGAGVGVALIDSGVTAVPGLATSNVVVGPDFSSEARDPDLARRDGFGHGTHLAGVIAGQDAATGFAGLAPGARLVSVKVADHEGATALSSVLAGIDWTVRNAQRPELGIRVLNLAFGADTPGNYRVDPLAAAVEVAWQRGIVVVTSAGNGGPTTTALDSPAFDPYVIAVGADDTLDTPAPADDRIADFSSRGSAQRAPDVIAPGVGIVSLRVPGGVLDEAFPQARIGETSFRGSGTSQAAAVVTGAVARLLQVRPQLKPDEIKAVLKASATPLAGVDPRLQGAGLINLQTAVGAPAVNADQRWPRSLGGFFAGRIGVQFAVENDRPNGGRWRASRWTASRWTASRWTASRWTASRWTASRWTASRWTASRWTTSLWG</sequence>
<dbReference type="GO" id="GO:0006508">
    <property type="term" value="P:proteolysis"/>
    <property type="evidence" value="ECO:0007669"/>
    <property type="project" value="UniProtKB-KW"/>
</dbReference>
<evidence type="ECO:0000256" key="3">
    <source>
        <dbReference type="ARBA" id="ARBA00022801"/>
    </source>
</evidence>
<dbReference type="EMBL" id="JAPDDP010000023">
    <property type="protein sequence ID" value="MDA0181612.1"/>
    <property type="molecule type" value="Genomic_DNA"/>
</dbReference>
<dbReference type="InterPro" id="IPR015500">
    <property type="entry name" value="Peptidase_S8_subtilisin-rel"/>
</dbReference>
<dbReference type="AlphaFoldDB" id="A0A9X3NBA9"/>
<evidence type="ECO:0000256" key="1">
    <source>
        <dbReference type="ARBA" id="ARBA00011073"/>
    </source>
</evidence>
<evidence type="ECO:0000256" key="4">
    <source>
        <dbReference type="ARBA" id="ARBA00022825"/>
    </source>
</evidence>
<feature type="domain" description="Peptidase S8/S53" evidence="7">
    <location>
        <begin position="125"/>
        <end position="407"/>
    </location>
</feature>
<gene>
    <name evidence="8" type="ORF">OJ997_15005</name>
</gene>
<dbReference type="InterPro" id="IPR050131">
    <property type="entry name" value="Peptidase_S8_subtilisin-like"/>
</dbReference>
<evidence type="ECO:0000259" key="7">
    <source>
        <dbReference type="Pfam" id="PF00082"/>
    </source>
</evidence>
<dbReference type="PROSITE" id="PS51892">
    <property type="entry name" value="SUBTILASE"/>
    <property type="match status" value="1"/>
</dbReference>
<evidence type="ECO:0000256" key="5">
    <source>
        <dbReference type="PROSITE-ProRule" id="PRU01240"/>
    </source>
</evidence>
<dbReference type="PRINTS" id="PR00723">
    <property type="entry name" value="SUBTILISIN"/>
</dbReference>
<feature type="active site" description="Charge relay system" evidence="5">
    <location>
        <position position="360"/>
    </location>
</feature>
<comment type="similarity">
    <text evidence="1 5">Belongs to the peptidase S8 family.</text>
</comment>
<feature type="active site" description="Charge relay system" evidence="5">
    <location>
        <position position="171"/>
    </location>
</feature>
<dbReference type="PANTHER" id="PTHR43806:SF65">
    <property type="entry name" value="SERINE PROTEASE APRX"/>
    <property type="match status" value="1"/>
</dbReference>
<dbReference type="Gene3D" id="3.30.70.80">
    <property type="entry name" value="Peptidase S8 propeptide/proteinase inhibitor I9"/>
    <property type="match status" value="1"/>
</dbReference>
<keyword evidence="3 5" id="KW-0378">Hydrolase</keyword>
<evidence type="ECO:0000256" key="6">
    <source>
        <dbReference type="SAM" id="SignalP"/>
    </source>
</evidence>
<dbReference type="RefSeq" id="WP_270025960.1">
    <property type="nucleotide sequence ID" value="NZ_JAPDDP010000023.1"/>
</dbReference>
<name>A0A9X3NBA9_9ACTN</name>
<evidence type="ECO:0000313" key="9">
    <source>
        <dbReference type="Proteomes" id="UP001147653"/>
    </source>
</evidence>
<protein>
    <submittedName>
        <fullName evidence="8">S8 family serine peptidase</fullName>
    </submittedName>
</protein>
<keyword evidence="4 5" id="KW-0720">Serine protease</keyword>
<dbReference type="SUPFAM" id="SSF52743">
    <property type="entry name" value="Subtilisin-like"/>
    <property type="match status" value="1"/>
</dbReference>
<dbReference type="Proteomes" id="UP001147653">
    <property type="component" value="Unassembled WGS sequence"/>
</dbReference>
<keyword evidence="2 5" id="KW-0645">Protease</keyword>
<reference evidence="8" key="1">
    <citation type="submission" date="2022-10" db="EMBL/GenBank/DDBJ databases">
        <title>The WGS of Solirubrobacter phytolaccae KCTC 29190.</title>
        <authorList>
            <person name="Jiang Z."/>
        </authorList>
    </citation>
    <scope>NUCLEOTIDE SEQUENCE</scope>
    <source>
        <strain evidence="8">KCTC 29190</strain>
    </source>
</reference>
<comment type="caution">
    <text evidence="8">The sequence shown here is derived from an EMBL/GenBank/DDBJ whole genome shotgun (WGS) entry which is preliminary data.</text>
</comment>
<feature type="signal peptide" evidence="6">
    <location>
        <begin position="1"/>
        <end position="31"/>
    </location>
</feature>
<dbReference type="InterPro" id="IPR037045">
    <property type="entry name" value="S8pro/Inhibitor_I9_sf"/>
</dbReference>
<accession>A0A9X3NBA9</accession>
<keyword evidence="9" id="KW-1185">Reference proteome</keyword>
<dbReference type="Gene3D" id="3.40.50.200">
    <property type="entry name" value="Peptidase S8/S53 domain"/>
    <property type="match status" value="1"/>
</dbReference>
<keyword evidence="6" id="KW-0732">Signal</keyword>
<dbReference type="SUPFAM" id="SSF54897">
    <property type="entry name" value="Protease propeptides/inhibitors"/>
    <property type="match status" value="1"/>
</dbReference>
<feature type="chain" id="PRO_5040935440" evidence="6">
    <location>
        <begin position="32"/>
        <end position="500"/>
    </location>
</feature>
<dbReference type="InterPro" id="IPR000209">
    <property type="entry name" value="Peptidase_S8/S53_dom"/>
</dbReference>
<dbReference type="InterPro" id="IPR036852">
    <property type="entry name" value="Peptidase_S8/S53_dom_sf"/>
</dbReference>
<organism evidence="8 9">
    <name type="scientific">Solirubrobacter phytolaccae</name>
    <dbReference type="NCBI Taxonomy" id="1404360"/>
    <lineage>
        <taxon>Bacteria</taxon>
        <taxon>Bacillati</taxon>
        <taxon>Actinomycetota</taxon>
        <taxon>Thermoleophilia</taxon>
        <taxon>Solirubrobacterales</taxon>
        <taxon>Solirubrobacteraceae</taxon>
        <taxon>Solirubrobacter</taxon>
    </lineage>
</organism>
<dbReference type="Pfam" id="PF00082">
    <property type="entry name" value="Peptidase_S8"/>
    <property type="match status" value="1"/>
</dbReference>
<dbReference type="PANTHER" id="PTHR43806">
    <property type="entry name" value="PEPTIDASE S8"/>
    <property type="match status" value="1"/>
</dbReference>